<organism evidence="1 2">
    <name type="scientific">Persea americana</name>
    <name type="common">Avocado</name>
    <dbReference type="NCBI Taxonomy" id="3435"/>
    <lineage>
        <taxon>Eukaryota</taxon>
        <taxon>Viridiplantae</taxon>
        <taxon>Streptophyta</taxon>
        <taxon>Embryophyta</taxon>
        <taxon>Tracheophyta</taxon>
        <taxon>Spermatophyta</taxon>
        <taxon>Magnoliopsida</taxon>
        <taxon>Magnoliidae</taxon>
        <taxon>Laurales</taxon>
        <taxon>Lauraceae</taxon>
        <taxon>Persea</taxon>
    </lineage>
</organism>
<accession>A0ACC2L9P4</accession>
<sequence>MKELLILEEEYTPYLEEVGFLLQQICPLAIWSESVGIKASKFGLLRFHFDRQIEYILIDKEEEDQWSAQILLPKHRGRREGRDPGLGWKRFLLGLQSTHIKVRPLWCSMLDQVSWNTAKMDQAQSQVCHSRLMLLEEMQRIQTLGSRRQRNGTGRAGGGSPSPGKESSAAAYGALLLLDPLSQRRESSVAVRFDQRGILPRPTSMTTIGHKPLPSSLPDKELQRGAERGSLLFLGDLGRRRTLPQLFARRHHSTAAQLPEEAKQPVAERMVNWPPATALQVVPEKAEGWMLCTDLRETSLFGPGTRTVQNQ</sequence>
<gene>
    <name evidence="1" type="ORF">MRB53_023545</name>
</gene>
<reference evidence="1 2" key="1">
    <citation type="journal article" date="2022" name="Hortic Res">
        <title>A haplotype resolved chromosomal level avocado genome allows analysis of novel avocado genes.</title>
        <authorList>
            <person name="Nath O."/>
            <person name="Fletcher S.J."/>
            <person name="Hayward A."/>
            <person name="Shaw L.M."/>
            <person name="Masouleh A.K."/>
            <person name="Furtado A."/>
            <person name="Henry R.J."/>
            <person name="Mitter N."/>
        </authorList>
    </citation>
    <scope>NUCLEOTIDE SEQUENCE [LARGE SCALE GENOMIC DNA]</scope>
    <source>
        <strain evidence="2">cv. Hass</strain>
    </source>
</reference>
<comment type="caution">
    <text evidence="1">The sequence shown here is derived from an EMBL/GenBank/DDBJ whole genome shotgun (WGS) entry which is preliminary data.</text>
</comment>
<evidence type="ECO:0000313" key="1">
    <source>
        <dbReference type="EMBL" id="KAJ8630222.1"/>
    </source>
</evidence>
<proteinExistence type="predicted"/>
<name>A0ACC2L9P4_PERAE</name>
<evidence type="ECO:0000313" key="2">
    <source>
        <dbReference type="Proteomes" id="UP001234297"/>
    </source>
</evidence>
<keyword evidence="2" id="KW-1185">Reference proteome</keyword>
<dbReference type="Proteomes" id="UP001234297">
    <property type="component" value="Chromosome 7"/>
</dbReference>
<protein>
    <submittedName>
        <fullName evidence="1">Uncharacterized protein</fullName>
    </submittedName>
</protein>
<dbReference type="EMBL" id="CM056815">
    <property type="protein sequence ID" value="KAJ8630222.1"/>
    <property type="molecule type" value="Genomic_DNA"/>
</dbReference>